<dbReference type="SMART" id="SM00382">
    <property type="entry name" value="AAA"/>
    <property type="match status" value="1"/>
</dbReference>
<dbReference type="InterPro" id="IPR003439">
    <property type="entry name" value="ABC_transporter-like_ATP-bd"/>
</dbReference>
<dbReference type="Proteomes" id="UP000285773">
    <property type="component" value="Unassembled WGS sequence"/>
</dbReference>
<reference evidence="5 6" key="1">
    <citation type="submission" date="2018-08" db="EMBL/GenBank/DDBJ databases">
        <title>A genome reference for cultivated species of the human gut microbiota.</title>
        <authorList>
            <person name="Zou Y."/>
            <person name="Xue W."/>
            <person name="Luo G."/>
        </authorList>
    </citation>
    <scope>NUCLEOTIDE SEQUENCE [LARGE SCALE GENOMIC DNA]</scope>
    <source>
        <strain evidence="5 6">AM33-3BH</strain>
    </source>
</reference>
<dbReference type="PROSITE" id="PS50893">
    <property type="entry name" value="ABC_TRANSPORTER_2"/>
    <property type="match status" value="1"/>
</dbReference>
<dbReference type="GO" id="GO:0005524">
    <property type="term" value="F:ATP binding"/>
    <property type="evidence" value="ECO:0007669"/>
    <property type="project" value="UniProtKB-KW"/>
</dbReference>
<comment type="caution">
    <text evidence="5">The sequence shown here is derived from an EMBL/GenBank/DDBJ whole genome shotgun (WGS) entry which is preliminary data.</text>
</comment>
<proteinExistence type="predicted"/>
<dbReference type="PANTHER" id="PTHR42939">
    <property type="entry name" value="ABC TRANSPORTER ATP-BINDING PROTEIN ALBC-RELATED"/>
    <property type="match status" value="1"/>
</dbReference>
<organism evidence="5 6">
    <name type="scientific">Streptococcus parasanguinis</name>
    <dbReference type="NCBI Taxonomy" id="1318"/>
    <lineage>
        <taxon>Bacteria</taxon>
        <taxon>Bacillati</taxon>
        <taxon>Bacillota</taxon>
        <taxon>Bacilli</taxon>
        <taxon>Lactobacillales</taxon>
        <taxon>Streptococcaceae</taxon>
        <taxon>Streptococcus</taxon>
    </lineage>
</organism>
<evidence type="ECO:0000256" key="3">
    <source>
        <dbReference type="ARBA" id="ARBA00022840"/>
    </source>
</evidence>
<dbReference type="RefSeq" id="WP_118095223.1">
    <property type="nucleotide sequence ID" value="NZ_QSIO01000001.1"/>
</dbReference>
<accession>A0A414CLG9</accession>
<evidence type="ECO:0000259" key="4">
    <source>
        <dbReference type="PROSITE" id="PS50893"/>
    </source>
</evidence>
<evidence type="ECO:0000313" key="5">
    <source>
        <dbReference type="EMBL" id="RHC95854.1"/>
    </source>
</evidence>
<dbReference type="EMBL" id="QSIO01000001">
    <property type="protein sequence ID" value="RHC95854.1"/>
    <property type="molecule type" value="Genomic_DNA"/>
</dbReference>
<dbReference type="Pfam" id="PF00005">
    <property type="entry name" value="ABC_tran"/>
    <property type="match status" value="1"/>
</dbReference>
<feature type="domain" description="ABC transporter" evidence="4">
    <location>
        <begin position="6"/>
        <end position="230"/>
    </location>
</feature>
<evidence type="ECO:0000256" key="1">
    <source>
        <dbReference type="ARBA" id="ARBA00022448"/>
    </source>
</evidence>
<dbReference type="InterPro" id="IPR003593">
    <property type="entry name" value="AAA+_ATPase"/>
</dbReference>
<dbReference type="GO" id="GO:0016887">
    <property type="term" value="F:ATP hydrolysis activity"/>
    <property type="evidence" value="ECO:0007669"/>
    <property type="project" value="InterPro"/>
</dbReference>
<dbReference type="InterPro" id="IPR027417">
    <property type="entry name" value="P-loop_NTPase"/>
</dbReference>
<dbReference type="PANTHER" id="PTHR42939:SF1">
    <property type="entry name" value="ABC TRANSPORTER ATP-BINDING PROTEIN ALBC-RELATED"/>
    <property type="match status" value="1"/>
</dbReference>
<keyword evidence="2" id="KW-0547">Nucleotide-binding</keyword>
<keyword evidence="1" id="KW-0813">Transport</keyword>
<keyword evidence="3 5" id="KW-0067">ATP-binding</keyword>
<evidence type="ECO:0000313" key="6">
    <source>
        <dbReference type="Proteomes" id="UP000285773"/>
    </source>
</evidence>
<evidence type="ECO:0000256" key="2">
    <source>
        <dbReference type="ARBA" id="ARBA00022741"/>
    </source>
</evidence>
<dbReference type="Gene3D" id="3.40.50.300">
    <property type="entry name" value="P-loop containing nucleotide triphosphate hydrolases"/>
    <property type="match status" value="1"/>
</dbReference>
<name>A0A414CLG9_STRPA</name>
<dbReference type="SUPFAM" id="SSF52540">
    <property type="entry name" value="P-loop containing nucleoside triphosphate hydrolases"/>
    <property type="match status" value="1"/>
</dbReference>
<protein>
    <submittedName>
        <fullName evidence="5">ABC transporter ATP-binding protein</fullName>
    </submittedName>
</protein>
<sequence length="234" mass="27012">MKSECLNIKGLNVWYKKDRPVIKDTNVLVPNHSVVGLIGRNGAGKTTLLKALSSVFDHRQYAVETVTIEDKATSFHTNFYKSRTYTVFTENNSFLNWDFVHYFNFVCRLYHRKRDETLLQDLISGFHFEEFLNTDIGSLSTGNKKKVFLITAFYLKPPLLILDEPFDGLDFDATEFLYGLLLQYKEDGSILMSSHIAESIVRVCDIAYSIEDGHLDAIESNLEDWFRDVNRQRG</sequence>
<gene>
    <name evidence="5" type="ORF">DW820_01615</name>
</gene>
<dbReference type="InterPro" id="IPR051782">
    <property type="entry name" value="ABC_Transporter_VariousFunc"/>
</dbReference>
<dbReference type="AlphaFoldDB" id="A0A414CLG9"/>